<dbReference type="EMBL" id="FTLX01000001">
    <property type="protein sequence ID" value="SIQ04619.1"/>
    <property type="molecule type" value="Genomic_DNA"/>
</dbReference>
<evidence type="ECO:0000256" key="1">
    <source>
        <dbReference type="ARBA" id="ARBA00023125"/>
    </source>
</evidence>
<keyword evidence="1" id="KW-0238">DNA-binding</keyword>
<dbReference type="InterPro" id="IPR036388">
    <property type="entry name" value="WH-like_DNA-bd_sf"/>
</dbReference>
<reference evidence="3 4" key="1">
    <citation type="submission" date="2017-01" db="EMBL/GenBank/DDBJ databases">
        <authorList>
            <person name="Mah S.A."/>
            <person name="Swanson W.J."/>
            <person name="Moy G.W."/>
            <person name="Vacquier V.D."/>
        </authorList>
    </citation>
    <scope>NUCLEOTIDE SEQUENCE [LARGE SCALE GENOMIC DNA]</scope>
    <source>
        <strain evidence="3 4">NIO-1016</strain>
    </source>
</reference>
<dbReference type="AlphaFoldDB" id="A0A1N6PK85"/>
<name>A0A1N6PK85_9BACI</name>
<dbReference type="InterPro" id="IPR011991">
    <property type="entry name" value="ArsR-like_HTH"/>
</dbReference>
<evidence type="ECO:0000313" key="2">
    <source>
        <dbReference type="EMBL" id="OXS80394.1"/>
    </source>
</evidence>
<dbReference type="RefSeq" id="WP_045850966.1">
    <property type="nucleotide sequence ID" value="NZ_FTLX01000001.1"/>
</dbReference>
<reference evidence="5" key="2">
    <citation type="submission" date="2017-03" db="EMBL/GenBank/DDBJ databases">
        <title>Bacillus sp. V-88(T) DSM27956, whole genome shotgun sequencing project.</title>
        <authorList>
            <person name="Dastager S.G."/>
            <person name="Neurgaonkar P.S."/>
            <person name="Dharne M.S."/>
        </authorList>
    </citation>
    <scope>NUCLEOTIDE SEQUENCE [LARGE SCALE GENOMIC DNA]</scope>
    <source>
        <strain evidence="5">DSM 25145</strain>
    </source>
</reference>
<gene>
    <name evidence="2" type="ORF">B1B05_02640</name>
    <name evidence="3" type="ORF">SAMN05443094_101549</name>
</gene>
<dbReference type="CDD" id="cd00090">
    <property type="entry name" value="HTH_ARSR"/>
    <property type="match status" value="1"/>
</dbReference>
<dbReference type="OrthoDB" id="2729610at2"/>
<evidence type="ECO:0000313" key="5">
    <source>
        <dbReference type="Proteomes" id="UP000215545"/>
    </source>
</evidence>
<protein>
    <submittedName>
        <fullName evidence="2 3">Transcriptional regulator</fullName>
    </submittedName>
</protein>
<accession>A0A1N6PK85</accession>
<dbReference type="InterPro" id="IPR036390">
    <property type="entry name" value="WH_DNA-bd_sf"/>
</dbReference>
<organism evidence="3 4">
    <name type="scientific">Domibacillus enclensis</name>
    <dbReference type="NCBI Taxonomy" id="1017273"/>
    <lineage>
        <taxon>Bacteria</taxon>
        <taxon>Bacillati</taxon>
        <taxon>Bacillota</taxon>
        <taxon>Bacilli</taxon>
        <taxon>Bacillales</taxon>
        <taxon>Bacillaceae</taxon>
        <taxon>Domibacillus</taxon>
    </lineage>
</organism>
<sequence>MNMTLKITGTLADPTRYSIYEYILKKSSEITVQDVASEFGIHPNVARLHLTKLEDVELIYSFLHKTGKGGRPGKVYKAAEKAIQLSFPHRDYQLLSNVLLDAVYVLGEEGVKRAEAAAEKAGQRAVDAEGRLAPQHLSYEEKAHLLNELAARVGYVPKVVEEEGKVIVEFVIYNCPFKELLTDQAELTCRIHKAFLTGVLASLFGDMLLDQKTAMTDGCKECAYQAIVTN</sequence>
<dbReference type="Pfam" id="PF12840">
    <property type="entry name" value="HTH_20"/>
    <property type="match status" value="1"/>
</dbReference>
<dbReference type="Gene3D" id="1.10.10.10">
    <property type="entry name" value="Winged helix-like DNA-binding domain superfamily/Winged helix DNA-binding domain"/>
    <property type="match status" value="1"/>
</dbReference>
<evidence type="ECO:0000313" key="4">
    <source>
        <dbReference type="Proteomes" id="UP000186385"/>
    </source>
</evidence>
<reference evidence="2" key="3">
    <citation type="submission" date="2017-03" db="EMBL/GenBank/DDBJ databases">
        <authorList>
            <person name="Dastager S.G."/>
            <person name="Neurgaonkar P.S."/>
            <person name="Dharne M.S."/>
        </authorList>
    </citation>
    <scope>NUCLEOTIDE SEQUENCE</scope>
    <source>
        <strain evidence="2">DSM 25145</strain>
    </source>
</reference>
<keyword evidence="5" id="KW-1185">Reference proteome</keyword>
<dbReference type="STRING" id="1017273.SAMN05443094_101549"/>
<dbReference type="Proteomes" id="UP000215545">
    <property type="component" value="Unassembled WGS sequence"/>
</dbReference>
<dbReference type="SUPFAM" id="SSF46785">
    <property type="entry name" value="Winged helix' DNA-binding domain"/>
    <property type="match status" value="1"/>
</dbReference>
<dbReference type="GO" id="GO:0003677">
    <property type="term" value="F:DNA binding"/>
    <property type="evidence" value="ECO:0007669"/>
    <property type="project" value="UniProtKB-KW"/>
</dbReference>
<dbReference type="EMBL" id="MWSK01000001">
    <property type="protein sequence ID" value="OXS80394.1"/>
    <property type="molecule type" value="Genomic_DNA"/>
</dbReference>
<evidence type="ECO:0000313" key="3">
    <source>
        <dbReference type="EMBL" id="SIQ04619.1"/>
    </source>
</evidence>
<proteinExistence type="predicted"/>
<dbReference type="Proteomes" id="UP000186385">
    <property type="component" value="Unassembled WGS sequence"/>
</dbReference>